<sequence>MCILGGGFGGLYTALRLGQLAWDGETPPEIVLIDQGDRFVFLPLLYELVTEELETWEIAPPFTELLQHTPVRFVQGTVSAIDVAEQRVMLADGQGFHWDRLVLALGSETPLGGVPGVADHALAFRTVQDVYQLKERLRLLEQSHRDKIRVAIVGAGYSGIELACKLADRLGDRGRIRLIERDYQILSHSPEFNRESVRQSLQERGIWLDLETTVQSISADSIALDYRNEVESIPVDLVLWTVGNQVVPVVQSLPLPRTPQGRLSIEPTLQVVGHPHIFALGDLAEGRDGSGQKIPPTAQAAFQQADYAGWNLWASLEDRPLLPFRYQHLGEMMALGIDSATVSGLGLSLNGPLAHVMRRLAYLYRMPTLEHQLRVGFHWITRPFQDFLNPSKLD</sequence>
<evidence type="ECO:0000256" key="1">
    <source>
        <dbReference type="ARBA" id="ARBA00001974"/>
    </source>
</evidence>
<dbReference type="eggNOG" id="COG1252">
    <property type="taxonomic scope" value="Bacteria"/>
</dbReference>
<dbReference type="Pfam" id="PF07992">
    <property type="entry name" value="Pyr_redox_2"/>
    <property type="match status" value="1"/>
</dbReference>
<comment type="cofactor">
    <cofactor evidence="1">
        <name>FAD</name>
        <dbReference type="ChEBI" id="CHEBI:57692"/>
    </cofactor>
</comment>
<dbReference type="PANTHER" id="PTHR42913">
    <property type="entry name" value="APOPTOSIS-INDUCING FACTOR 1"/>
    <property type="match status" value="1"/>
</dbReference>
<evidence type="ECO:0000313" key="11">
    <source>
        <dbReference type="Proteomes" id="UP000034681"/>
    </source>
</evidence>
<comment type="similarity">
    <text evidence="2">Belongs to the NADH dehydrogenase family.</text>
</comment>
<dbReference type="InterPro" id="IPR036188">
    <property type="entry name" value="FAD/NAD-bd_sf"/>
</dbReference>
<evidence type="ECO:0000256" key="6">
    <source>
        <dbReference type="ARBA" id="ARBA00023002"/>
    </source>
</evidence>
<dbReference type="Proteomes" id="UP000034681">
    <property type="component" value="Unassembled WGS sequence"/>
</dbReference>
<dbReference type="FunFam" id="3.50.50.100:FF:000010">
    <property type="entry name" value="Alternative NAD(P)H-ubiquinone oxidoreductase C1, chloroplastic/mitochondrial"/>
    <property type="match status" value="1"/>
</dbReference>
<organism evidence="10 11">
    <name type="scientific">Prochlorothrix hollandica PCC 9006 = CALU 1027</name>
    <dbReference type="NCBI Taxonomy" id="317619"/>
    <lineage>
        <taxon>Bacteria</taxon>
        <taxon>Bacillati</taxon>
        <taxon>Cyanobacteriota</taxon>
        <taxon>Cyanophyceae</taxon>
        <taxon>Prochlorotrichales</taxon>
        <taxon>Prochlorotrichaceae</taxon>
        <taxon>Prochlorothrix</taxon>
    </lineage>
</organism>
<comment type="catalytic activity">
    <reaction evidence="7">
        <text>demethylphylloquinone + NADPH + H(+) = demethylphylloquinol + NADP(+)</text>
        <dbReference type="Rhea" id="RHEA:47744"/>
        <dbReference type="ChEBI" id="CHEBI:15378"/>
        <dbReference type="ChEBI" id="CHEBI:31087"/>
        <dbReference type="ChEBI" id="CHEBI:57783"/>
        <dbReference type="ChEBI" id="CHEBI:58349"/>
        <dbReference type="ChEBI" id="CHEBI:87844"/>
        <dbReference type="EC" id="1.6.5.12"/>
    </reaction>
</comment>
<keyword evidence="3" id="KW-0285">Flavoprotein</keyword>
<dbReference type="GO" id="GO:0019646">
    <property type="term" value="P:aerobic electron transport chain"/>
    <property type="evidence" value="ECO:0007669"/>
    <property type="project" value="TreeGrafter"/>
</dbReference>
<dbReference type="InterPro" id="IPR051169">
    <property type="entry name" value="NADH-Q_oxidoreductase"/>
</dbReference>
<evidence type="ECO:0000256" key="5">
    <source>
        <dbReference type="ARBA" id="ARBA00022857"/>
    </source>
</evidence>
<evidence type="ECO:0000256" key="3">
    <source>
        <dbReference type="ARBA" id="ARBA00022630"/>
    </source>
</evidence>
<dbReference type="STRING" id="317619.GCA_000332315_00209"/>
<dbReference type="InterPro" id="IPR023753">
    <property type="entry name" value="FAD/NAD-binding_dom"/>
</dbReference>
<proteinExistence type="inferred from homology"/>
<evidence type="ECO:0000256" key="8">
    <source>
        <dbReference type="ARBA" id="ARBA00066844"/>
    </source>
</evidence>
<evidence type="ECO:0000256" key="2">
    <source>
        <dbReference type="ARBA" id="ARBA00005272"/>
    </source>
</evidence>
<dbReference type="Gene3D" id="3.50.50.100">
    <property type="match status" value="1"/>
</dbReference>
<dbReference type="PRINTS" id="PR00368">
    <property type="entry name" value="FADPNR"/>
</dbReference>
<dbReference type="EC" id="1.6.5.12" evidence="8"/>
<dbReference type="EMBL" id="AJTX02000004">
    <property type="protein sequence ID" value="KKJ00477.1"/>
    <property type="molecule type" value="Genomic_DNA"/>
</dbReference>
<evidence type="ECO:0000256" key="4">
    <source>
        <dbReference type="ARBA" id="ARBA00022827"/>
    </source>
</evidence>
<keyword evidence="6" id="KW-0560">Oxidoreductase</keyword>
<evidence type="ECO:0000259" key="9">
    <source>
        <dbReference type="Pfam" id="PF07992"/>
    </source>
</evidence>
<protein>
    <recommendedName>
        <fullName evidence="8">demethylphylloquinone reductase</fullName>
        <ecNumber evidence="8">1.6.5.12</ecNumber>
    </recommendedName>
</protein>
<evidence type="ECO:0000313" key="10">
    <source>
        <dbReference type="EMBL" id="KKJ00477.1"/>
    </source>
</evidence>
<gene>
    <name evidence="10" type="ORF">PROH_07355</name>
</gene>
<dbReference type="SUPFAM" id="SSF51905">
    <property type="entry name" value="FAD/NAD(P)-binding domain"/>
    <property type="match status" value="2"/>
</dbReference>
<evidence type="ECO:0000256" key="7">
    <source>
        <dbReference type="ARBA" id="ARBA00052971"/>
    </source>
</evidence>
<keyword evidence="4" id="KW-0274">FAD</keyword>
<dbReference type="GO" id="GO:0003955">
    <property type="term" value="F:NAD(P)H dehydrogenase (quinone) activity"/>
    <property type="evidence" value="ECO:0007669"/>
    <property type="project" value="TreeGrafter"/>
</dbReference>
<keyword evidence="5" id="KW-0521">NADP</keyword>
<reference evidence="10" key="1">
    <citation type="submission" date="2012-04" db="EMBL/GenBank/DDBJ databases">
        <authorList>
            <person name="Borisov I.G."/>
            <person name="Ivanikova N.V."/>
            <person name="Pinevich A.V."/>
        </authorList>
    </citation>
    <scope>NUCLEOTIDE SEQUENCE</scope>
    <source>
        <strain evidence="10">CALU 1027</strain>
    </source>
</reference>
<comment type="caution">
    <text evidence="10">The sequence shown here is derived from an EMBL/GenBank/DDBJ whole genome shotgun (WGS) entry which is preliminary data.</text>
</comment>
<dbReference type="PANTHER" id="PTHR42913:SF4">
    <property type="entry name" value="ALTERNATIVE NAD(P)H-UBIQUINONE OXIDOREDUCTASE C1, CHLOROPLASTIC_MITOCHONDRIAL"/>
    <property type="match status" value="1"/>
</dbReference>
<accession>A0A0M2Q1H6</accession>
<keyword evidence="11" id="KW-1185">Reference proteome</keyword>
<feature type="domain" description="FAD/NAD(P)-binding" evidence="9">
    <location>
        <begin position="2"/>
        <end position="305"/>
    </location>
</feature>
<dbReference type="AlphaFoldDB" id="A0A0M2Q1H6"/>
<name>A0A0M2Q1H6_PROHO</name>